<dbReference type="EMBL" id="RIAR02000001">
    <property type="protein sequence ID" value="NSL87639.1"/>
    <property type="molecule type" value="Genomic_DNA"/>
</dbReference>
<evidence type="ECO:0000256" key="1">
    <source>
        <dbReference type="SAM" id="SignalP"/>
    </source>
</evidence>
<name>A0A9Q5D444_9BACT</name>
<dbReference type="OrthoDB" id="1442930at2"/>
<gene>
    <name evidence="2" type="ORF">ECE50_012400</name>
</gene>
<dbReference type="AlphaFoldDB" id="A0A9Q5D444"/>
<protein>
    <submittedName>
        <fullName evidence="2">Uncharacterized protein</fullName>
    </submittedName>
</protein>
<proteinExistence type="predicted"/>
<sequence length="205" mass="22251">MMKYTPSLLLILCLFSTAIKAQQPRIGLGTKSPRGTWDINGDVYTKNKLFADNMAVAQESVGSLGILPTGEIVKIATVNNASTINLITYNLNNVSKTKISDYDTKIDTSRYIIALVGLVFNKFVRLPQVNNTNVVPPITARVFPTATKTWHLALDYNGATTDDNTNGNWKVQVLVISKSIAEIYPLISVPFKGGTTGTASPPADM</sequence>
<organism evidence="2 3">
    <name type="scientific">Chitinophaga solisilvae</name>
    <dbReference type="NCBI Taxonomy" id="1233460"/>
    <lineage>
        <taxon>Bacteria</taxon>
        <taxon>Pseudomonadati</taxon>
        <taxon>Bacteroidota</taxon>
        <taxon>Chitinophagia</taxon>
        <taxon>Chitinophagales</taxon>
        <taxon>Chitinophagaceae</taxon>
        <taxon>Chitinophaga</taxon>
    </lineage>
</organism>
<accession>A0A9Q5D444</accession>
<reference evidence="2" key="1">
    <citation type="submission" date="2020-05" db="EMBL/GenBank/DDBJ databases">
        <title>Chitinophaga laudate sp. nov., isolated from a tropical peat swamp.</title>
        <authorList>
            <person name="Goh C.B.S."/>
            <person name="Lee M.S."/>
            <person name="Parimannan S."/>
            <person name="Pasbakhsh P."/>
            <person name="Yule C.M."/>
            <person name="Rajandas H."/>
            <person name="Loke S."/>
            <person name="Croft L."/>
            <person name="Tan J.B.L."/>
        </authorList>
    </citation>
    <scope>NUCLEOTIDE SEQUENCE</scope>
    <source>
        <strain evidence="2">Mgbs1</strain>
    </source>
</reference>
<keyword evidence="1" id="KW-0732">Signal</keyword>
<dbReference type="Proteomes" id="UP000281028">
    <property type="component" value="Unassembled WGS sequence"/>
</dbReference>
<keyword evidence="3" id="KW-1185">Reference proteome</keyword>
<evidence type="ECO:0000313" key="2">
    <source>
        <dbReference type="EMBL" id="NSL87639.1"/>
    </source>
</evidence>
<feature type="chain" id="PRO_5040258458" evidence="1">
    <location>
        <begin position="22"/>
        <end position="205"/>
    </location>
</feature>
<evidence type="ECO:0000313" key="3">
    <source>
        <dbReference type="Proteomes" id="UP000281028"/>
    </source>
</evidence>
<feature type="signal peptide" evidence="1">
    <location>
        <begin position="1"/>
        <end position="21"/>
    </location>
</feature>
<comment type="caution">
    <text evidence="2">The sequence shown here is derived from an EMBL/GenBank/DDBJ whole genome shotgun (WGS) entry which is preliminary data.</text>
</comment>